<accession>A0A0Q2Y6Z3</accession>
<sequence length="195" mass="21606">MKGKITRWHDDKGYGFITAPDGKSKIFVHISAVKHRAKRLAKNDTVSFDVEQDRKGRLNAVNVELTGVKGLSVTALFGGTFLVFVSGATVLLGGSVLFIPLYLVMSVLTYMAYAGDKRAAQLGNWRTSENTLHVLALAGGWPGALMAQSQLRHKSKKQPFKTILWLTIFINMAGFFWTFSQPGHDVMNRLTHLIL</sequence>
<dbReference type="InterPro" id="IPR010718">
    <property type="entry name" value="DUF1294"/>
</dbReference>
<keyword evidence="2" id="KW-1133">Transmembrane helix</keyword>
<feature type="domain" description="CSD" evidence="3">
    <location>
        <begin position="1"/>
        <end position="65"/>
    </location>
</feature>
<evidence type="ECO:0000259" key="3">
    <source>
        <dbReference type="PROSITE" id="PS51857"/>
    </source>
</evidence>
<dbReference type="GO" id="GO:0003730">
    <property type="term" value="F:mRNA 3'-UTR binding"/>
    <property type="evidence" value="ECO:0007669"/>
    <property type="project" value="TreeGrafter"/>
</dbReference>
<protein>
    <recommendedName>
        <fullName evidence="3">CSD domain-containing protein</fullName>
    </recommendedName>
</protein>
<keyword evidence="2" id="KW-0472">Membrane</keyword>
<dbReference type="SUPFAM" id="SSF50249">
    <property type="entry name" value="Nucleic acid-binding proteins"/>
    <property type="match status" value="1"/>
</dbReference>
<evidence type="ECO:0000256" key="1">
    <source>
        <dbReference type="ARBA" id="ARBA00022553"/>
    </source>
</evidence>
<dbReference type="InterPro" id="IPR012340">
    <property type="entry name" value="NA-bd_OB-fold"/>
</dbReference>
<dbReference type="Gene3D" id="2.40.50.140">
    <property type="entry name" value="Nucleic acid-binding proteins"/>
    <property type="match status" value="1"/>
</dbReference>
<organism evidence="4 5">
    <name type="scientific">Vibrio furnissii</name>
    <dbReference type="NCBI Taxonomy" id="29494"/>
    <lineage>
        <taxon>Bacteria</taxon>
        <taxon>Pseudomonadati</taxon>
        <taxon>Pseudomonadota</taxon>
        <taxon>Gammaproteobacteria</taxon>
        <taxon>Vibrionales</taxon>
        <taxon>Vibrionaceae</taxon>
        <taxon>Vibrio</taxon>
    </lineage>
</organism>
<keyword evidence="5" id="KW-1185">Reference proteome</keyword>
<dbReference type="PRINTS" id="PR00050">
    <property type="entry name" value="COLDSHOCK"/>
</dbReference>
<dbReference type="PANTHER" id="PTHR12962:SF1">
    <property type="entry name" value="COLD SHOCK DOMAIN-CONTAINING PROTEIN CG9705"/>
    <property type="match status" value="1"/>
</dbReference>
<dbReference type="PROSITE" id="PS51857">
    <property type="entry name" value="CSD_2"/>
    <property type="match status" value="1"/>
</dbReference>
<dbReference type="GO" id="GO:0005829">
    <property type="term" value="C:cytosol"/>
    <property type="evidence" value="ECO:0007669"/>
    <property type="project" value="UniProtKB-ARBA"/>
</dbReference>
<dbReference type="AlphaFoldDB" id="A0A0Q2Y6Z3"/>
<dbReference type="InParanoid" id="A0A0Q2Y6Z3"/>
<dbReference type="Proteomes" id="UP000051221">
    <property type="component" value="Unassembled WGS sequence"/>
</dbReference>
<dbReference type="CDD" id="cd04458">
    <property type="entry name" value="CSP_CDS"/>
    <property type="match status" value="1"/>
</dbReference>
<dbReference type="GO" id="GO:0043488">
    <property type="term" value="P:regulation of mRNA stability"/>
    <property type="evidence" value="ECO:0007669"/>
    <property type="project" value="TreeGrafter"/>
</dbReference>
<proteinExistence type="predicted"/>
<keyword evidence="2" id="KW-0812">Transmembrane</keyword>
<feature type="transmembrane region" description="Helical" evidence="2">
    <location>
        <begin position="163"/>
        <end position="180"/>
    </location>
</feature>
<dbReference type="Pfam" id="PF06961">
    <property type="entry name" value="DUF1294"/>
    <property type="match status" value="1"/>
</dbReference>
<evidence type="ECO:0000313" key="5">
    <source>
        <dbReference type="Proteomes" id="UP000051221"/>
    </source>
</evidence>
<evidence type="ECO:0000313" key="4">
    <source>
        <dbReference type="EMBL" id="KQH88012.1"/>
    </source>
</evidence>
<name>A0A0Q2Y6Z3_VIBFU</name>
<dbReference type="EMBL" id="LKHS01000001">
    <property type="protein sequence ID" value="KQH88012.1"/>
    <property type="molecule type" value="Genomic_DNA"/>
</dbReference>
<dbReference type="OMA" id="HISAFRG"/>
<gene>
    <name evidence="4" type="ORF">AMR76_01615</name>
</gene>
<keyword evidence="1" id="KW-0597">Phosphoprotein</keyword>
<evidence type="ECO:0000256" key="2">
    <source>
        <dbReference type="SAM" id="Phobius"/>
    </source>
</evidence>
<dbReference type="Pfam" id="PF00313">
    <property type="entry name" value="CSD"/>
    <property type="match status" value="1"/>
</dbReference>
<comment type="caution">
    <text evidence="4">The sequence shown here is derived from an EMBL/GenBank/DDBJ whole genome shotgun (WGS) entry which is preliminary data.</text>
</comment>
<dbReference type="PANTHER" id="PTHR12962">
    <property type="entry name" value="CALCIUM-REGULATED HEAT STABLE PROTEIN CRHSP-24-RELATED"/>
    <property type="match status" value="1"/>
</dbReference>
<dbReference type="InterPro" id="IPR011129">
    <property type="entry name" value="CSD"/>
</dbReference>
<dbReference type="RefSeq" id="WP_004727761.1">
    <property type="nucleotide sequence ID" value="NZ_CABLCD010000014.1"/>
</dbReference>
<dbReference type="InterPro" id="IPR052069">
    <property type="entry name" value="Ca-reg_mRNA-binding_domain"/>
</dbReference>
<dbReference type="SMART" id="SM00357">
    <property type="entry name" value="CSP"/>
    <property type="match status" value="1"/>
</dbReference>
<dbReference type="InterPro" id="IPR002059">
    <property type="entry name" value="CSP_DNA-bd"/>
</dbReference>
<dbReference type="GeneID" id="50537809"/>
<reference evidence="4 5" key="1">
    <citation type="submission" date="2015-08" db="EMBL/GenBank/DDBJ databases">
        <title>Antibacterial properties of a collection of Vibrionaceae strains.</title>
        <authorList>
            <person name="Giubergia S."/>
        </authorList>
    </citation>
    <scope>NUCLEOTIDE SEQUENCE [LARGE SCALE GENOMIC DNA]</scope>
    <source>
        <strain evidence="4 5">S0821</strain>
    </source>
</reference>
<feature type="transmembrane region" description="Helical" evidence="2">
    <location>
        <begin position="81"/>
        <end position="112"/>
    </location>
</feature>